<organism evidence="1">
    <name type="scientific">bioreactor metagenome</name>
    <dbReference type="NCBI Taxonomy" id="1076179"/>
    <lineage>
        <taxon>unclassified sequences</taxon>
        <taxon>metagenomes</taxon>
        <taxon>ecological metagenomes</taxon>
    </lineage>
</organism>
<evidence type="ECO:0000313" key="1">
    <source>
        <dbReference type="EMBL" id="MPN51626.1"/>
    </source>
</evidence>
<protein>
    <submittedName>
        <fullName evidence="1">Uncharacterized protein</fullName>
    </submittedName>
</protein>
<dbReference type="EMBL" id="VSSQ01116929">
    <property type="protein sequence ID" value="MPN51626.1"/>
    <property type="molecule type" value="Genomic_DNA"/>
</dbReference>
<accession>A0A645IKS7</accession>
<gene>
    <name evidence="1" type="ORF">SDC9_199275</name>
</gene>
<name>A0A645IKS7_9ZZZZ</name>
<dbReference type="AlphaFoldDB" id="A0A645IKS7"/>
<sequence length="75" mass="8286">MGNAIAGDRAALDDFGKPELSTLRNGVIARERRLYVSIDQQDANAKVRQQCAKIGAERGFTHPTLRGYYGDPDHL</sequence>
<reference evidence="1" key="1">
    <citation type="submission" date="2019-08" db="EMBL/GenBank/DDBJ databases">
        <authorList>
            <person name="Kucharzyk K."/>
            <person name="Murdoch R.W."/>
            <person name="Higgins S."/>
            <person name="Loffler F."/>
        </authorList>
    </citation>
    <scope>NUCLEOTIDE SEQUENCE</scope>
</reference>
<proteinExistence type="predicted"/>
<comment type="caution">
    <text evidence="1">The sequence shown here is derived from an EMBL/GenBank/DDBJ whole genome shotgun (WGS) entry which is preliminary data.</text>
</comment>